<feature type="coiled-coil region" evidence="1">
    <location>
        <begin position="592"/>
        <end position="633"/>
    </location>
</feature>
<dbReference type="HOGENOM" id="CLU_350974_0_0_1"/>
<evidence type="ECO:0000313" key="4">
    <source>
        <dbReference type="Proteomes" id="UP000002669"/>
    </source>
</evidence>
<dbReference type="GeneID" id="10030482"/>
<protein>
    <submittedName>
        <fullName evidence="3">Uncharacterized protein</fullName>
    </submittedName>
</protein>
<feature type="region of interest" description="Disordered" evidence="2">
    <location>
        <begin position="795"/>
        <end position="827"/>
    </location>
</feature>
<keyword evidence="1" id="KW-0175">Coiled coil</keyword>
<feature type="compositionally biased region" description="Basic and acidic residues" evidence="2">
    <location>
        <begin position="184"/>
        <end position="195"/>
    </location>
</feature>
<gene>
    <name evidence="3" type="ORF">MGYG_02707</name>
</gene>
<evidence type="ECO:0000256" key="2">
    <source>
        <dbReference type="SAM" id="MobiDB-lite"/>
    </source>
</evidence>
<dbReference type="Proteomes" id="UP000002669">
    <property type="component" value="Unassembled WGS sequence"/>
</dbReference>
<name>E4UNU0_ARTGP</name>
<dbReference type="RefSeq" id="XP_003175176.1">
    <property type="nucleotide sequence ID" value="XM_003175128.1"/>
</dbReference>
<proteinExistence type="predicted"/>
<dbReference type="OrthoDB" id="4173511at2759"/>
<evidence type="ECO:0000313" key="3">
    <source>
        <dbReference type="EMBL" id="EFQ99693.1"/>
    </source>
</evidence>
<feature type="compositionally biased region" description="Polar residues" evidence="2">
    <location>
        <begin position="83"/>
        <end position="107"/>
    </location>
</feature>
<dbReference type="OMA" id="VDNTHHR"/>
<reference evidence="4" key="1">
    <citation type="journal article" date="2012" name="MBio">
        <title>Comparative genome analysis of Trichophyton rubrum and related dermatophytes reveals candidate genes involved in infection.</title>
        <authorList>
            <person name="Martinez D.A."/>
            <person name="Oliver B.G."/>
            <person name="Graeser Y."/>
            <person name="Goldberg J.M."/>
            <person name="Li W."/>
            <person name="Martinez-Rossi N.M."/>
            <person name="Monod M."/>
            <person name="Shelest E."/>
            <person name="Barton R.C."/>
            <person name="Birch E."/>
            <person name="Brakhage A.A."/>
            <person name="Chen Z."/>
            <person name="Gurr S.J."/>
            <person name="Heiman D."/>
            <person name="Heitman J."/>
            <person name="Kosti I."/>
            <person name="Rossi A."/>
            <person name="Saif S."/>
            <person name="Samalova M."/>
            <person name="Saunders C.W."/>
            <person name="Shea T."/>
            <person name="Summerbell R.C."/>
            <person name="Xu J."/>
            <person name="Young S."/>
            <person name="Zeng Q."/>
            <person name="Birren B.W."/>
            <person name="Cuomo C.A."/>
            <person name="White T.C."/>
        </authorList>
    </citation>
    <scope>NUCLEOTIDE SEQUENCE [LARGE SCALE GENOMIC DNA]</scope>
    <source>
        <strain evidence="4">ATCC MYA-4604 / CBS 118893</strain>
    </source>
</reference>
<keyword evidence="4" id="KW-1185">Reference proteome</keyword>
<feature type="region of interest" description="Disordered" evidence="2">
    <location>
        <begin position="66"/>
        <end position="142"/>
    </location>
</feature>
<organism evidence="4">
    <name type="scientific">Arthroderma gypseum (strain ATCC MYA-4604 / CBS 118893)</name>
    <name type="common">Microsporum gypseum</name>
    <dbReference type="NCBI Taxonomy" id="535722"/>
    <lineage>
        <taxon>Eukaryota</taxon>
        <taxon>Fungi</taxon>
        <taxon>Dikarya</taxon>
        <taxon>Ascomycota</taxon>
        <taxon>Pezizomycotina</taxon>
        <taxon>Eurotiomycetes</taxon>
        <taxon>Eurotiomycetidae</taxon>
        <taxon>Onygenales</taxon>
        <taxon>Arthrodermataceae</taxon>
        <taxon>Nannizzia</taxon>
    </lineage>
</organism>
<feature type="compositionally biased region" description="Basic and acidic residues" evidence="2">
    <location>
        <begin position="109"/>
        <end position="133"/>
    </location>
</feature>
<dbReference type="AlphaFoldDB" id="E4UNU0"/>
<evidence type="ECO:0000256" key="1">
    <source>
        <dbReference type="SAM" id="Coils"/>
    </source>
</evidence>
<dbReference type="EMBL" id="DS989823">
    <property type="protein sequence ID" value="EFQ99693.1"/>
    <property type="molecule type" value="Genomic_DNA"/>
</dbReference>
<feature type="region of interest" description="Disordered" evidence="2">
    <location>
        <begin position="159"/>
        <end position="225"/>
    </location>
</feature>
<dbReference type="VEuPathDB" id="FungiDB:MGYG_02707"/>
<feature type="region of interest" description="Disordered" evidence="2">
    <location>
        <begin position="1"/>
        <end position="48"/>
    </location>
</feature>
<feature type="region of interest" description="Disordered" evidence="2">
    <location>
        <begin position="348"/>
        <end position="373"/>
    </location>
</feature>
<dbReference type="eggNOG" id="ENOG502TDMD">
    <property type="taxonomic scope" value="Eukaryota"/>
</dbReference>
<sequence length="827" mass="91224">MARALLSPRRNELTVSTGGSSDWRSLDDELTGTGPDADEGSASTGQKLADGFEKDYAIDISSLLTPKPLKPFRNLPNDFIPNKRTNNHTSNSRTEGYSITAQGTKSKITPKDSKDLKAARSQDSIPHDLKREGPYPLYPSQPTSEINITAELRKLWEGPNKRPRTFPEPLGEYIKPNIKGLHSPNDRPRFHDTTKTKTKRVIPESPAGRRGSSRFGTYPKHSGGVRDIPRTYGHFHPSPPLSPTSSDVLYGDRKSSVINTSTGNFPDWPCESKRASTSNPNLPLSPAASDGLESDRTSLLGSPTRSFGVPDMSRNSLQSWDLNYGSSRAAFKPPAKLLETDTTLLDFVGDKPTKQGSRFAPKERPPLRDLSSNGLKTRDALRKEAQIRCASIASSQKENFHPRKTPEYLYQNGRQGGRENFPRNAFNNFADFADALSESHKTTRSPTSGSDTGRLRKQTTRFYQKKSSGNEEFLPSADVTSNIDTDLHIDTSALLHGLETHFLPSRVSGTAAAVYRAGDKRRRSMPKAARFSRSRHSAASITDFRPGDADLTLTVSTGVSSVQLAQGATAGESHSIADNTAHRDSVNPLNLVFDLQSRLKCLEVERERLNRNMKRLNRENLALSDRVQVLEAANSTAGVRIGELSDENLSMNNFLRSLGKSTRAEDRQAQTSISNATDLRDREAMYEKTCLPEDDHKSIAGKYTFKQAEREVLGARDLFSNTPNTGEAGPPTSTLGEAHIDHTVLTLVDDHEVEDLRRNLEAARLDRAMGNTYRISTVNYDISMPPLSQVLASIGVGAEKDDPDPSTSEEEDMSTLPPIKNWVRRGL</sequence>
<feature type="compositionally biased region" description="Polar residues" evidence="2">
    <location>
        <begin position="13"/>
        <end position="23"/>
    </location>
</feature>
<feature type="region of interest" description="Disordered" evidence="2">
    <location>
        <begin position="437"/>
        <end position="457"/>
    </location>
</feature>
<feature type="region of interest" description="Disordered" evidence="2">
    <location>
        <begin position="260"/>
        <end position="313"/>
    </location>
</feature>
<accession>E4UNU0</accession>
<feature type="compositionally biased region" description="Acidic residues" evidence="2">
    <location>
        <begin position="801"/>
        <end position="813"/>
    </location>
</feature>
<dbReference type="InParanoid" id="E4UNU0"/>